<keyword evidence="1" id="KW-0732">Signal</keyword>
<proteinExistence type="predicted"/>
<sequence length="472" mass="51466">MYRKAMKRWPSGMLLFALALVLGAPASANLLYTVHDNNYASTSVGKIVGDTAIVLATNVGGNWGQVIFPFKRGAADRVAVTLYPNSNPYYPGDEVRIYDPASLNWSSPESTLTHVRLKNIRALAFMGGHPYGIGYDCTPFAFAYSEDPVRRSAKVARWNHMWGTTYWPDNLYTHLFQYESPSGYTANGEGLAAHGSFVYALFKSYTGNYPNFVYSPNKLVKLNAELGQVGALDLHGKNTDGSIPGAYCQSGSTLYLTSWGGLHFFISNWHPESRIEKVNLNGMSTETLVTGQQMHDNDPSWKHHFTAIALHGNTAYVQAATWKEFPGTPFAMPGGEVRIYKCSMSDIGTLPQTAPVQTIATDAIWQLGMVQEGTYLWVAVGDRLHRYSLPVTASSQATVFSSGSAIPLGGNISAFAPLPLPQEVFTAESALDTLKQADIKEEKGNSRGCEAGLPWAGVLLAAAVPFVLRRRG</sequence>
<reference evidence="2 3" key="2">
    <citation type="submission" date="2010-03" db="EMBL/GenBank/DDBJ databases">
        <authorList>
            <person name="Pajon A."/>
        </authorList>
    </citation>
    <scope>NUCLEOTIDE SEQUENCE [LARGE SCALE GENOMIC DNA]</scope>
    <source>
        <strain evidence="2 3">SGP1</strain>
    </source>
</reference>
<gene>
    <name evidence="2" type="ORF">SY1_12160</name>
</gene>
<dbReference type="KEGG" id="sbr:SY1_12160"/>
<evidence type="ECO:0000313" key="2">
    <source>
        <dbReference type="EMBL" id="CBL28371.1"/>
    </source>
</evidence>
<evidence type="ECO:0000313" key="3">
    <source>
        <dbReference type="Proteomes" id="UP000008957"/>
    </source>
</evidence>
<accession>A0AB94IX92</accession>
<keyword evidence="3" id="KW-1185">Reference proteome</keyword>
<dbReference type="RefSeq" id="WP_015556518.1">
    <property type="nucleotide sequence ID" value="NC_021038.1"/>
</dbReference>
<evidence type="ECO:0008006" key="4">
    <source>
        <dbReference type="Google" id="ProtNLM"/>
    </source>
</evidence>
<evidence type="ECO:0000256" key="1">
    <source>
        <dbReference type="SAM" id="SignalP"/>
    </source>
</evidence>
<dbReference type="EMBL" id="FP929056">
    <property type="protein sequence ID" value="CBL28371.1"/>
    <property type="molecule type" value="Genomic_DNA"/>
</dbReference>
<dbReference type="AlphaFoldDB" id="A0AB94IX92"/>
<organism evidence="2 3">
    <name type="scientific">Fretibacterium fastidiosum</name>
    <dbReference type="NCBI Taxonomy" id="651822"/>
    <lineage>
        <taxon>Bacteria</taxon>
        <taxon>Thermotogati</taxon>
        <taxon>Synergistota</taxon>
        <taxon>Synergistia</taxon>
        <taxon>Synergistales</taxon>
        <taxon>Aminobacteriaceae</taxon>
        <taxon>Fretibacterium</taxon>
    </lineage>
</organism>
<reference evidence="3" key="1">
    <citation type="submission" date="2010-03" db="EMBL/GenBank/DDBJ databases">
        <title>The genome sequence of Synergistetes sp. SGP1.</title>
        <authorList>
            <consortium name="metaHIT consortium -- http://www.metahit.eu/"/>
            <person name="Pajon A."/>
            <person name="Turner K."/>
            <person name="Parkhill J."/>
            <person name="Wade W."/>
            <person name="Vartoukian S."/>
        </authorList>
    </citation>
    <scope>NUCLEOTIDE SEQUENCE [LARGE SCALE GENOMIC DNA]</scope>
    <source>
        <strain evidence="3">SGP1</strain>
    </source>
</reference>
<protein>
    <recommendedName>
        <fullName evidence="4">CGP-CTERM sorting domain-containing protein</fullName>
    </recommendedName>
</protein>
<dbReference type="SUPFAM" id="SSF75011">
    <property type="entry name" value="3-carboxy-cis,cis-mucoante lactonizing enzyme"/>
    <property type="match status" value="1"/>
</dbReference>
<dbReference type="Proteomes" id="UP000008957">
    <property type="component" value="Chromosome"/>
</dbReference>
<name>A0AB94IX92_9BACT</name>
<feature type="chain" id="PRO_5044490739" description="CGP-CTERM sorting domain-containing protein" evidence="1">
    <location>
        <begin position="29"/>
        <end position="472"/>
    </location>
</feature>
<feature type="signal peptide" evidence="1">
    <location>
        <begin position="1"/>
        <end position="28"/>
    </location>
</feature>